<gene>
    <name evidence="2" type="ORF">K431DRAFT_157190</name>
</gene>
<evidence type="ECO:0000256" key="1">
    <source>
        <dbReference type="SAM" id="MobiDB-lite"/>
    </source>
</evidence>
<proteinExistence type="predicted"/>
<evidence type="ECO:0000313" key="2">
    <source>
        <dbReference type="EMBL" id="KAF2724375.1"/>
    </source>
</evidence>
<feature type="region of interest" description="Disordered" evidence="1">
    <location>
        <begin position="32"/>
        <end position="61"/>
    </location>
</feature>
<name>A0A9P4QEH2_9PEZI</name>
<comment type="caution">
    <text evidence="2">The sequence shown here is derived from an EMBL/GenBank/DDBJ whole genome shotgun (WGS) entry which is preliminary data.</text>
</comment>
<protein>
    <submittedName>
        <fullName evidence="2">Uncharacterized protein</fullName>
    </submittedName>
</protein>
<dbReference type="Proteomes" id="UP000799441">
    <property type="component" value="Unassembled WGS sequence"/>
</dbReference>
<accession>A0A9P4QEH2</accession>
<keyword evidence="3" id="KW-1185">Reference proteome</keyword>
<organism evidence="2 3">
    <name type="scientific">Polychaeton citri CBS 116435</name>
    <dbReference type="NCBI Taxonomy" id="1314669"/>
    <lineage>
        <taxon>Eukaryota</taxon>
        <taxon>Fungi</taxon>
        <taxon>Dikarya</taxon>
        <taxon>Ascomycota</taxon>
        <taxon>Pezizomycotina</taxon>
        <taxon>Dothideomycetes</taxon>
        <taxon>Dothideomycetidae</taxon>
        <taxon>Capnodiales</taxon>
        <taxon>Capnodiaceae</taxon>
        <taxon>Polychaeton</taxon>
    </lineage>
</organism>
<feature type="region of interest" description="Disordered" evidence="1">
    <location>
        <begin position="144"/>
        <end position="166"/>
    </location>
</feature>
<reference evidence="2" key="1">
    <citation type="journal article" date="2020" name="Stud. Mycol.">
        <title>101 Dothideomycetes genomes: a test case for predicting lifestyles and emergence of pathogens.</title>
        <authorList>
            <person name="Haridas S."/>
            <person name="Albert R."/>
            <person name="Binder M."/>
            <person name="Bloem J."/>
            <person name="Labutti K."/>
            <person name="Salamov A."/>
            <person name="Andreopoulos B."/>
            <person name="Baker S."/>
            <person name="Barry K."/>
            <person name="Bills G."/>
            <person name="Bluhm B."/>
            <person name="Cannon C."/>
            <person name="Castanera R."/>
            <person name="Culley D."/>
            <person name="Daum C."/>
            <person name="Ezra D."/>
            <person name="Gonzalez J."/>
            <person name="Henrissat B."/>
            <person name="Kuo A."/>
            <person name="Liang C."/>
            <person name="Lipzen A."/>
            <person name="Lutzoni F."/>
            <person name="Magnuson J."/>
            <person name="Mondo S."/>
            <person name="Nolan M."/>
            <person name="Ohm R."/>
            <person name="Pangilinan J."/>
            <person name="Park H.-J."/>
            <person name="Ramirez L."/>
            <person name="Alfaro M."/>
            <person name="Sun H."/>
            <person name="Tritt A."/>
            <person name="Yoshinaga Y."/>
            <person name="Zwiers L.-H."/>
            <person name="Turgeon B."/>
            <person name="Goodwin S."/>
            <person name="Spatafora J."/>
            <person name="Crous P."/>
            <person name="Grigoriev I."/>
        </authorList>
    </citation>
    <scope>NUCLEOTIDE SEQUENCE</scope>
    <source>
        <strain evidence="2">CBS 116435</strain>
    </source>
</reference>
<dbReference type="AlphaFoldDB" id="A0A9P4QEH2"/>
<dbReference type="EMBL" id="MU003772">
    <property type="protein sequence ID" value="KAF2724375.1"/>
    <property type="molecule type" value="Genomic_DNA"/>
</dbReference>
<evidence type="ECO:0000313" key="3">
    <source>
        <dbReference type="Proteomes" id="UP000799441"/>
    </source>
</evidence>
<sequence length="267" mass="29413">MSRLVRARQIQPYATSKLAGALYPLRWEHEECPLDQPPPSQTTLLHHPPPLPSTPHPRSRPHTIRAQRFQYGPLCHVCTTRAVHQLAAPVPIALLHEPIVPVAHSIKGELSLRRQRPAWPPASGPDVPYRSNVTAPASKCLACSSLQPPPLPKKKKKKSHRTDESAKIATFPSQWRDGNQGYPLYLFTCEANVAVSLCSPQLADDGRVAMHALMAISRYTAYGLSLSLLPGLGSICGAPDFRAYCSLSRNVNLAYEAQHARRKLGRA</sequence>